<dbReference type="PANTHER" id="PTHR14093:SF21">
    <property type="entry name" value="EXPRESSED PROTEIN"/>
    <property type="match status" value="1"/>
</dbReference>
<dbReference type="RefSeq" id="XP_022096709.1">
    <property type="nucleotide sequence ID" value="XM_022241017.1"/>
</dbReference>
<gene>
    <name evidence="7" type="primary">LOC110982537</name>
</gene>
<feature type="chain" id="PRO_5034467256" evidence="4">
    <location>
        <begin position="18"/>
        <end position="523"/>
    </location>
</feature>
<protein>
    <submittedName>
        <fullName evidence="7">Uncharacterized protein LOC110982537</fullName>
    </submittedName>
</protein>
<keyword evidence="4" id="KW-0732">Signal</keyword>
<dbReference type="InterPro" id="IPR029063">
    <property type="entry name" value="SAM-dependent_MTases_sf"/>
</dbReference>
<evidence type="ECO:0000259" key="5">
    <source>
        <dbReference type="Pfam" id="PF05050"/>
    </source>
</evidence>
<dbReference type="Gene3D" id="3.40.50.150">
    <property type="entry name" value="Vaccinia Virus protein VP39"/>
    <property type="match status" value="1"/>
</dbReference>
<feature type="signal peptide" evidence="4">
    <location>
        <begin position="1"/>
        <end position="17"/>
    </location>
</feature>
<dbReference type="AlphaFoldDB" id="A0A8B7YTU1"/>
<organism evidence="6 7">
    <name type="scientific">Acanthaster planci</name>
    <name type="common">Crown-of-thorns starfish</name>
    <dbReference type="NCBI Taxonomy" id="133434"/>
    <lineage>
        <taxon>Eukaryota</taxon>
        <taxon>Metazoa</taxon>
        <taxon>Echinodermata</taxon>
        <taxon>Eleutherozoa</taxon>
        <taxon>Asterozoa</taxon>
        <taxon>Asteroidea</taxon>
        <taxon>Valvatacea</taxon>
        <taxon>Valvatida</taxon>
        <taxon>Acanthasteridae</taxon>
        <taxon>Acanthaster</taxon>
    </lineage>
</organism>
<feature type="domain" description="Methyltransferase FkbM" evidence="5">
    <location>
        <begin position="84"/>
        <end position="250"/>
    </location>
</feature>
<evidence type="ECO:0000256" key="3">
    <source>
        <dbReference type="ARBA" id="ARBA00023180"/>
    </source>
</evidence>
<dbReference type="SUPFAM" id="SSF53335">
    <property type="entry name" value="S-adenosyl-L-methionine-dependent methyltransferases"/>
    <property type="match status" value="1"/>
</dbReference>
<dbReference type="PANTHER" id="PTHR14093">
    <property type="entry name" value="HLA CLASS II GAMMA CHAIN"/>
    <property type="match status" value="1"/>
</dbReference>
<dbReference type="InterPro" id="IPR052001">
    <property type="entry name" value="MHC-II_Gamma/Thyroglobulin"/>
</dbReference>
<dbReference type="GeneID" id="110982537"/>
<dbReference type="OMA" id="YSEMVWG"/>
<dbReference type="KEGG" id="aplc:110982537"/>
<dbReference type="GO" id="GO:0005576">
    <property type="term" value="C:extracellular region"/>
    <property type="evidence" value="ECO:0007669"/>
    <property type="project" value="UniProtKB-SubCell"/>
</dbReference>
<reference evidence="7" key="1">
    <citation type="submission" date="2025-08" db="UniProtKB">
        <authorList>
            <consortium name="RefSeq"/>
        </authorList>
    </citation>
    <scope>IDENTIFICATION</scope>
</reference>
<evidence type="ECO:0000313" key="7">
    <source>
        <dbReference type="RefSeq" id="XP_022096709.1"/>
    </source>
</evidence>
<keyword evidence="3" id="KW-0325">Glycoprotein</keyword>
<evidence type="ECO:0000256" key="2">
    <source>
        <dbReference type="ARBA" id="ARBA00022525"/>
    </source>
</evidence>
<proteinExistence type="predicted"/>
<comment type="subcellular location">
    <subcellularLocation>
        <location evidence="1">Secreted</location>
    </subcellularLocation>
</comment>
<dbReference type="OrthoDB" id="10006218at2759"/>
<evidence type="ECO:0000256" key="1">
    <source>
        <dbReference type="ARBA" id="ARBA00004613"/>
    </source>
</evidence>
<dbReference type="Pfam" id="PF05050">
    <property type="entry name" value="Methyltransf_21"/>
    <property type="match status" value="1"/>
</dbReference>
<evidence type="ECO:0000256" key="4">
    <source>
        <dbReference type="SAM" id="SignalP"/>
    </source>
</evidence>
<keyword evidence="2" id="KW-0964">Secreted</keyword>
<dbReference type="InterPro" id="IPR006342">
    <property type="entry name" value="FkbM_mtfrase"/>
</dbReference>
<accession>A0A8B7YTU1</accession>
<evidence type="ECO:0000313" key="6">
    <source>
        <dbReference type="Proteomes" id="UP000694845"/>
    </source>
</evidence>
<name>A0A8B7YTU1_ACAPL</name>
<keyword evidence="6" id="KW-1185">Reference proteome</keyword>
<sequence length="523" mass="58894">MGFVLGLLPSLFIGNSGLSFGRWSGHQLTETVEHVQTKYIAQADARMHGRADADSKINHIPQLRKKDKDDIRTLPPKPRKIFLDCGANVASTVQLFRETYPGARDFTIHSFEIDERLSPYFEPYDKHHLHCPVGVAGKDGNMTAYSEMVWGPSKGLNAGADMQWGGGTLYAFGSERKNNKTGGSRKLSVRKTIPVIDLSKWIAETFSPEDYIIFKLDVEGAEYDILRNMIDSNVFEEYIDKYYGEYHDYQPSGWAQEEKDKIREDIQKLGMNMISWAGERRSFGDIEDLNPVKVPFNTPGGAGKIYSRCASGSVAVVVAVGMNYKRAHAVVSTLAAHKPRVPTTLFVFGDFAQLYPEAVKSWAEHFNIGIREDGPLPPGHLELMRSEWIRLELISAILRLEEIGMVSSYYLPTVEDINLKMIRQAATRGLRIVQPVARLPGLKGSPEELTFDNYHRYRDVDRVPKALRLIHNVLVKNKGGVLSLDTDLSDTYMNSVFMMDYLVETSGFKLVDLDECISKTPFP</sequence>
<dbReference type="Proteomes" id="UP000694845">
    <property type="component" value="Unplaced"/>
</dbReference>